<dbReference type="OrthoDB" id="9792687at2"/>
<dbReference type="EMBL" id="QNQU01000043">
    <property type="protein sequence ID" value="RBQ02317.1"/>
    <property type="molecule type" value="Genomic_DNA"/>
</dbReference>
<accession>A0A366KKU7</accession>
<comment type="caution">
    <text evidence="2">The sequence shown here is derived from an EMBL/GenBank/DDBJ whole genome shotgun (WGS) entry which is preliminary data.</text>
</comment>
<dbReference type="RefSeq" id="WP_113952049.1">
    <property type="nucleotide sequence ID" value="NZ_QNQU01000043.1"/>
</dbReference>
<evidence type="ECO:0000313" key="2">
    <source>
        <dbReference type="EMBL" id="RBQ02317.1"/>
    </source>
</evidence>
<dbReference type="AlphaFoldDB" id="A0A366KKU7"/>
<evidence type="ECO:0000313" key="3">
    <source>
        <dbReference type="Proteomes" id="UP000252081"/>
    </source>
</evidence>
<proteinExistence type="predicted"/>
<feature type="domain" description="DUF5710" evidence="1">
    <location>
        <begin position="21"/>
        <end position="63"/>
    </location>
</feature>
<sequence>MTNNRFSLFSCYKLNQTMPYILNVPFADKDEVKALGAYWLTEIKKWIIPDHIEDINRFAKWIPAGRLDCIIRKPYLLAKATRICWKCGQKTPVMAPAAVNYYHLEQVDEDDPEGGEVAWVKGENPTLFSYLQSADLPAMEYFKKVHPQFKYSFSKAIQFSYWANTCKHCGILQGDFELHDEPGGPFFPIAYDPDDIKIVAFQLDYDYAIEGEYGGEQFEEMDFSEFMK</sequence>
<dbReference type="Proteomes" id="UP000252081">
    <property type="component" value="Unassembled WGS sequence"/>
</dbReference>
<evidence type="ECO:0000259" key="1">
    <source>
        <dbReference type="Pfam" id="PF18974"/>
    </source>
</evidence>
<keyword evidence="3" id="KW-1185">Reference proteome</keyword>
<reference evidence="2 3" key="1">
    <citation type="submission" date="2018-07" db="EMBL/GenBank/DDBJ databases">
        <title>A draft genome of a endophytic bacteria, a new species of Pedobacter.</title>
        <authorList>
            <person name="Zhang Z.D."/>
            <person name="Chen Z.J."/>
        </authorList>
    </citation>
    <scope>NUCLEOTIDE SEQUENCE [LARGE SCALE GENOMIC DNA]</scope>
    <source>
        <strain evidence="2 3">RS10</strain>
    </source>
</reference>
<organism evidence="2 3">
    <name type="scientific">Pedobacter miscanthi</name>
    <dbReference type="NCBI Taxonomy" id="2259170"/>
    <lineage>
        <taxon>Bacteria</taxon>
        <taxon>Pseudomonadati</taxon>
        <taxon>Bacteroidota</taxon>
        <taxon>Sphingobacteriia</taxon>
        <taxon>Sphingobacteriales</taxon>
        <taxon>Sphingobacteriaceae</taxon>
        <taxon>Pedobacter</taxon>
    </lineage>
</organism>
<gene>
    <name evidence="2" type="ORF">DRW42_27385</name>
</gene>
<dbReference type="InterPro" id="IPR043764">
    <property type="entry name" value="DUF5710"/>
</dbReference>
<protein>
    <recommendedName>
        <fullName evidence="1">DUF5710 domain-containing protein</fullName>
    </recommendedName>
</protein>
<dbReference type="Pfam" id="PF18974">
    <property type="entry name" value="DUF5710"/>
    <property type="match status" value="1"/>
</dbReference>
<name>A0A366KKU7_9SPHI</name>